<reference evidence="1 2" key="1">
    <citation type="submission" date="2018-11" db="EMBL/GenBank/DDBJ databases">
        <title>Trebonia kvetii gen.nov., sp.nov., a novel acidophilic actinobacterium, and proposal of the new actinobacterial family Treboniaceae fam. nov.</title>
        <authorList>
            <person name="Rapoport D."/>
            <person name="Sagova-Mareckova M."/>
            <person name="Sedlacek I."/>
            <person name="Provaznik J."/>
            <person name="Kralova S."/>
            <person name="Pavlinic D."/>
            <person name="Benes V."/>
            <person name="Kopecky J."/>
        </authorList>
    </citation>
    <scope>NUCLEOTIDE SEQUENCE [LARGE SCALE GENOMIC DNA]</scope>
    <source>
        <strain evidence="1 2">15Tr583</strain>
    </source>
</reference>
<dbReference type="Proteomes" id="UP000460272">
    <property type="component" value="Unassembled WGS sequence"/>
</dbReference>
<comment type="caution">
    <text evidence="1">The sequence shown here is derived from an EMBL/GenBank/DDBJ whole genome shotgun (WGS) entry which is preliminary data.</text>
</comment>
<dbReference type="AlphaFoldDB" id="A0A6P2BTG7"/>
<dbReference type="RefSeq" id="WP_145859891.1">
    <property type="nucleotide sequence ID" value="NZ_RPFW01000007.1"/>
</dbReference>
<accession>A0A6P2BTG7</accession>
<organism evidence="1 2">
    <name type="scientific">Trebonia kvetii</name>
    <dbReference type="NCBI Taxonomy" id="2480626"/>
    <lineage>
        <taxon>Bacteria</taxon>
        <taxon>Bacillati</taxon>
        <taxon>Actinomycetota</taxon>
        <taxon>Actinomycetes</taxon>
        <taxon>Streptosporangiales</taxon>
        <taxon>Treboniaceae</taxon>
        <taxon>Trebonia</taxon>
    </lineage>
</organism>
<protein>
    <submittedName>
        <fullName evidence="1">Uncharacterized protein</fullName>
    </submittedName>
</protein>
<name>A0A6P2BTG7_9ACTN</name>
<proteinExistence type="predicted"/>
<dbReference type="EMBL" id="RPFW01000007">
    <property type="protein sequence ID" value="TVZ01385.1"/>
    <property type="molecule type" value="Genomic_DNA"/>
</dbReference>
<sequence>MSRRYEDGGLAVGLLVGVGPDEPLADRLPLEVVSDGVAEGLELSLGEPDSVGVDEELSVGVEVGVEVVAVAVGELVGVGDAVDVPVSVGVAVAVGVPVAVGLGVLDGAVDGQAGAE</sequence>
<gene>
    <name evidence="1" type="ORF">EAS64_34560</name>
</gene>
<keyword evidence="2" id="KW-1185">Reference proteome</keyword>
<evidence type="ECO:0000313" key="1">
    <source>
        <dbReference type="EMBL" id="TVZ01385.1"/>
    </source>
</evidence>
<evidence type="ECO:0000313" key="2">
    <source>
        <dbReference type="Proteomes" id="UP000460272"/>
    </source>
</evidence>